<organism evidence="1">
    <name type="scientific">Salvia splendens</name>
    <name type="common">Scarlet sage</name>
    <dbReference type="NCBI Taxonomy" id="180675"/>
    <lineage>
        <taxon>Eukaryota</taxon>
        <taxon>Viridiplantae</taxon>
        <taxon>Streptophyta</taxon>
        <taxon>Embryophyta</taxon>
        <taxon>Tracheophyta</taxon>
        <taxon>Spermatophyta</taxon>
        <taxon>Magnoliopsida</taxon>
        <taxon>eudicotyledons</taxon>
        <taxon>Gunneridae</taxon>
        <taxon>Pentapetalae</taxon>
        <taxon>asterids</taxon>
        <taxon>lamiids</taxon>
        <taxon>Lamiales</taxon>
        <taxon>Lamiaceae</taxon>
        <taxon>Nepetoideae</taxon>
        <taxon>Mentheae</taxon>
        <taxon>Salviinae</taxon>
        <taxon>Salvia</taxon>
        <taxon>Salvia subgen. Calosphace</taxon>
        <taxon>core Calosphace</taxon>
    </lineage>
</organism>
<dbReference type="EMBL" id="PNBA02000889">
    <property type="protein sequence ID" value="KAG6382809.1"/>
    <property type="molecule type" value="Genomic_DNA"/>
</dbReference>
<dbReference type="AlphaFoldDB" id="A0A8X8VUW6"/>
<sequence>MAARRILSLIAAKYAQNPLPRASRTMAIMVKNMGKETVVEVLGVIVAAICCSSPDSVEIVWSVVYSLLSSFLVHYRVMYGSAQ</sequence>
<evidence type="ECO:0000313" key="1">
    <source>
        <dbReference type="EMBL" id="KAG6382809.1"/>
    </source>
</evidence>
<name>A0A8X8VUW6_SALSN</name>
<keyword evidence="2" id="KW-1185">Reference proteome</keyword>
<dbReference type="Proteomes" id="UP000298416">
    <property type="component" value="Unassembled WGS sequence"/>
</dbReference>
<proteinExistence type="predicted"/>
<accession>A0A8X8VUW6</accession>
<gene>
    <name evidence="1" type="ORF">SASPL_157480</name>
</gene>
<reference evidence="1" key="1">
    <citation type="submission" date="2018-01" db="EMBL/GenBank/DDBJ databases">
        <authorList>
            <person name="Mao J.F."/>
        </authorList>
    </citation>
    <scope>NUCLEOTIDE SEQUENCE</scope>
    <source>
        <strain evidence="1">Huo1</strain>
        <tissue evidence="1">Leaf</tissue>
    </source>
</reference>
<comment type="caution">
    <text evidence="1">The sequence shown here is derived from an EMBL/GenBank/DDBJ whole genome shotgun (WGS) entry which is preliminary data.</text>
</comment>
<protein>
    <submittedName>
        <fullName evidence="1">Uncharacterized protein</fullName>
    </submittedName>
</protein>
<reference evidence="1" key="2">
    <citation type="submission" date="2020-08" db="EMBL/GenBank/DDBJ databases">
        <title>Plant Genome Project.</title>
        <authorList>
            <person name="Zhang R.-G."/>
        </authorList>
    </citation>
    <scope>NUCLEOTIDE SEQUENCE</scope>
    <source>
        <strain evidence="1">Huo1</strain>
        <tissue evidence="1">Leaf</tissue>
    </source>
</reference>
<evidence type="ECO:0000313" key="2">
    <source>
        <dbReference type="Proteomes" id="UP000298416"/>
    </source>
</evidence>